<evidence type="ECO:0000313" key="1">
    <source>
        <dbReference type="EMBL" id="MFC4903195.1"/>
    </source>
</evidence>
<dbReference type="RefSeq" id="WP_277550545.1">
    <property type="nucleotide sequence ID" value="NZ_JARAMH010000004.1"/>
</dbReference>
<keyword evidence="2" id="KW-1185">Reference proteome</keyword>
<dbReference type="Proteomes" id="UP001595797">
    <property type="component" value="Unassembled WGS sequence"/>
</dbReference>
<sequence>MTGSVEHTARVDEHYELWVEDVGPADAVPGLLVMGANASATG</sequence>
<accession>A0ABV9TIH5</accession>
<organism evidence="1 2">
    <name type="scientific">Kocuria oceani</name>
    <dbReference type="NCBI Taxonomy" id="988827"/>
    <lineage>
        <taxon>Bacteria</taxon>
        <taxon>Bacillati</taxon>
        <taxon>Actinomycetota</taxon>
        <taxon>Actinomycetes</taxon>
        <taxon>Micrococcales</taxon>
        <taxon>Micrococcaceae</taxon>
        <taxon>Kocuria</taxon>
    </lineage>
</organism>
<evidence type="ECO:0008006" key="3">
    <source>
        <dbReference type="Google" id="ProtNLM"/>
    </source>
</evidence>
<evidence type="ECO:0000313" key="2">
    <source>
        <dbReference type="Proteomes" id="UP001595797"/>
    </source>
</evidence>
<proteinExistence type="predicted"/>
<gene>
    <name evidence="1" type="ORF">ACFPCS_06410</name>
</gene>
<reference evidence="2" key="1">
    <citation type="journal article" date="2019" name="Int. J. Syst. Evol. Microbiol.">
        <title>The Global Catalogue of Microorganisms (GCM) 10K type strain sequencing project: providing services to taxonomists for standard genome sequencing and annotation.</title>
        <authorList>
            <consortium name="The Broad Institute Genomics Platform"/>
            <consortium name="The Broad Institute Genome Sequencing Center for Infectious Disease"/>
            <person name="Wu L."/>
            <person name="Ma J."/>
        </authorList>
    </citation>
    <scope>NUCLEOTIDE SEQUENCE [LARGE SCALE GENOMIC DNA]</scope>
    <source>
        <strain evidence="2">CGMCC 4.6946</strain>
    </source>
</reference>
<name>A0ABV9TIH5_9MICC</name>
<protein>
    <recommendedName>
        <fullName evidence="3">Alpha/beta hydrolase</fullName>
    </recommendedName>
</protein>
<dbReference type="EMBL" id="JBHSIW010000007">
    <property type="protein sequence ID" value="MFC4903195.1"/>
    <property type="molecule type" value="Genomic_DNA"/>
</dbReference>
<comment type="caution">
    <text evidence="1">The sequence shown here is derived from an EMBL/GenBank/DDBJ whole genome shotgun (WGS) entry which is preliminary data.</text>
</comment>